<evidence type="ECO:0000313" key="3">
    <source>
        <dbReference type="Proteomes" id="UP000005270"/>
    </source>
</evidence>
<keyword evidence="1" id="KW-0460">Magnesium</keyword>
<dbReference type="PRINTS" id="PR00377">
    <property type="entry name" value="IMPHPHTASES"/>
</dbReference>
<dbReference type="HOGENOM" id="CLU_044118_5_0_2"/>
<dbReference type="FunCoup" id="I3TCP1">
    <property type="interactions" value="39"/>
</dbReference>
<organism evidence="2 3">
    <name type="scientific">Thermogladius calderae (strain DSM 22663 / VKM B-2946 / 1633)</name>
    <dbReference type="NCBI Taxonomy" id="1184251"/>
    <lineage>
        <taxon>Archaea</taxon>
        <taxon>Thermoproteota</taxon>
        <taxon>Thermoprotei</taxon>
        <taxon>Desulfurococcales</taxon>
        <taxon>Desulfurococcaceae</taxon>
        <taxon>Thermogladius</taxon>
    </lineage>
</organism>
<dbReference type="SUPFAM" id="SSF56655">
    <property type="entry name" value="Carbohydrate phosphatase"/>
    <property type="match status" value="1"/>
</dbReference>
<dbReference type="GO" id="GO:0008934">
    <property type="term" value="F:inositol monophosphate 1-phosphatase activity"/>
    <property type="evidence" value="ECO:0007669"/>
    <property type="project" value="TreeGrafter"/>
</dbReference>
<feature type="binding site" evidence="1">
    <location>
        <position position="70"/>
    </location>
    <ligand>
        <name>Mg(2+)</name>
        <dbReference type="ChEBI" id="CHEBI:18420"/>
        <label>1</label>
        <note>catalytic</note>
    </ligand>
</feature>
<dbReference type="AlphaFoldDB" id="I3TCP1"/>
<feature type="binding site" evidence="1">
    <location>
        <position position="216"/>
    </location>
    <ligand>
        <name>Mg(2+)</name>
        <dbReference type="ChEBI" id="CHEBI:18420"/>
        <label>1</label>
        <note>catalytic</note>
    </ligand>
</feature>
<dbReference type="PANTHER" id="PTHR20854:SF4">
    <property type="entry name" value="INOSITOL-1-MONOPHOSPHATASE-RELATED"/>
    <property type="match status" value="1"/>
</dbReference>
<dbReference type="EMBL" id="CP003531">
    <property type="protein sequence ID" value="AFK50529.1"/>
    <property type="molecule type" value="Genomic_DNA"/>
</dbReference>
<dbReference type="InterPro" id="IPR000760">
    <property type="entry name" value="Inositol_monophosphatase-like"/>
</dbReference>
<keyword evidence="3" id="KW-1185">Reference proteome</keyword>
<sequence>MDVLGLRSEVGWIGTELVRFLRENIGRAELGREIGRGITGDTTRKIDLMAEEYLVDLFKSKGINAWVLSEERGLYEIARNPDYLVLADPLDGSLNYVLEIPFSAVSIAVYPMSELSYGRVVYGFVSNVFRDEKYEYFNGVVYLNNEEYKFSARGKGLICIHTINPRLVEKIRKFVLDKGGRPKLRTLGAASLEVLYTAIGKMEYYINDIGKLRINDIAVGLAVAVNRGLRVILRPPLNRISPTSITVLDEVWITPGEYGP</sequence>
<dbReference type="InParanoid" id="I3TCP1"/>
<dbReference type="OrthoDB" id="58111at2157"/>
<evidence type="ECO:0000256" key="1">
    <source>
        <dbReference type="PIRSR" id="PIRSR600760-2"/>
    </source>
</evidence>
<dbReference type="GeneID" id="13012377"/>
<dbReference type="Gene3D" id="3.30.540.10">
    <property type="entry name" value="Fructose-1,6-Bisphosphatase, subunit A, domain 1"/>
    <property type="match status" value="1"/>
</dbReference>
<protein>
    <submittedName>
        <fullName evidence="2">Fructose-1,6-bisphosphatase</fullName>
    </submittedName>
</protein>
<dbReference type="GO" id="GO:0046872">
    <property type="term" value="F:metal ion binding"/>
    <property type="evidence" value="ECO:0007669"/>
    <property type="project" value="UniProtKB-KW"/>
</dbReference>
<gene>
    <name evidence="2" type="ordered locus">TCELL_0104</name>
</gene>
<dbReference type="GO" id="GO:0006020">
    <property type="term" value="P:inositol metabolic process"/>
    <property type="evidence" value="ECO:0007669"/>
    <property type="project" value="TreeGrafter"/>
</dbReference>
<evidence type="ECO:0000313" key="2">
    <source>
        <dbReference type="EMBL" id="AFK50529.1"/>
    </source>
</evidence>
<name>I3TCP1_THEC1</name>
<keyword evidence="1" id="KW-0479">Metal-binding</keyword>
<feature type="binding site" evidence="1">
    <location>
        <position position="88"/>
    </location>
    <ligand>
        <name>Mg(2+)</name>
        <dbReference type="ChEBI" id="CHEBI:18420"/>
        <label>1</label>
        <note>catalytic</note>
    </ligand>
</feature>
<dbReference type="PANTHER" id="PTHR20854">
    <property type="entry name" value="INOSITOL MONOPHOSPHATASE"/>
    <property type="match status" value="1"/>
</dbReference>
<dbReference type="KEGG" id="thg:TCELL_0104"/>
<reference evidence="2 3" key="1">
    <citation type="journal article" date="2012" name="J. Bacteriol.">
        <title>Complete genome sequence of the hyperthermophilic cellulolytic Crenarchaeon 'Thermogladius cellulolyticus' 1633.</title>
        <authorList>
            <person name="Mardanov A.V."/>
            <person name="Kochetkova T.V."/>
            <person name="Beletsky A.V."/>
            <person name="Bonch-Osmolovskaya E.A."/>
            <person name="Ravin N.V."/>
            <person name="Skryabin K.G."/>
        </authorList>
    </citation>
    <scope>NUCLEOTIDE SEQUENCE [LARGE SCALE GENOMIC DNA]</scope>
    <source>
        <strain evidence="3">DSM 22663 / VKM B-2946 / 1633</strain>
    </source>
</reference>
<comment type="cofactor">
    <cofactor evidence="1">
        <name>Mg(2+)</name>
        <dbReference type="ChEBI" id="CHEBI:18420"/>
    </cofactor>
</comment>
<dbReference type="RefSeq" id="WP_014736780.1">
    <property type="nucleotide sequence ID" value="NC_017954.1"/>
</dbReference>
<proteinExistence type="predicted"/>
<dbReference type="eggNOG" id="arCOG01349">
    <property type="taxonomic scope" value="Archaea"/>
</dbReference>
<feature type="binding site" evidence="1">
    <location>
        <position position="91"/>
    </location>
    <ligand>
        <name>Mg(2+)</name>
        <dbReference type="ChEBI" id="CHEBI:18420"/>
        <label>1</label>
        <note>catalytic</note>
    </ligand>
</feature>
<dbReference type="Proteomes" id="UP000005270">
    <property type="component" value="Chromosome"/>
</dbReference>
<dbReference type="STRING" id="1184251.TCELL_0104"/>
<dbReference type="GO" id="GO:0007165">
    <property type="term" value="P:signal transduction"/>
    <property type="evidence" value="ECO:0007669"/>
    <property type="project" value="TreeGrafter"/>
</dbReference>
<dbReference type="Pfam" id="PF00459">
    <property type="entry name" value="Inositol_P"/>
    <property type="match status" value="1"/>
</dbReference>
<feature type="binding site" evidence="1">
    <location>
        <position position="90"/>
    </location>
    <ligand>
        <name>Mg(2+)</name>
        <dbReference type="ChEBI" id="CHEBI:18420"/>
        <label>2</label>
    </ligand>
</feature>
<accession>I3TCP1</accession>